<dbReference type="EMBL" id="JBHMCA010000058">
    <property type="protein sequence ID" value="MFB9448652.1"/>
    <property type="molecule type" value="Genomic_DNA"/>
</dbReference>
<sequence length="334" mass="35124">MSPVTDKATLLSSPEPGWAYLRNSDLLLPGEPRLSLIWRAKSFIAAFAVVAGVAAALIAAVPATTYTAQSTIRVSLLSVKGVPREAVLAQNDLAAQYALLATTAPVLDHAAQSLGQSIGKIEATPLNGYNIVGITATAGSARLAAQRAEAVARALIFFVRNSETEAYTYANNAVAPQLKQLDEQIGAAQDTVEKLQSRLNSTDPEKSGGLQAQLSSQMALLGTLVSNRTNYFTAATRDAAAASPQLTLLNVPQQGTAKPKNALLYGLVAALVAALGAAEIAVLSFRLRTLQVAPRKHRKVRGAGPADYDEEEQSRPSLDSDALLPGEATDQMPR</sequence>
<feature type="transmembrane region" description="Helical" evidence="2">
    <location>
        <begin position="262"/>
        <end position="285"/>
    </location>
</feature>
<keyword evidence="2" id="KW-0472">Membrane</keyword>
<feature type="region of interest" description="Disordered" evidence="1">
    <location>
        <begin position="294"/>
        <end position="334"/>
    </location>
</feature>
<feature type="transmembrane region" description="Helical" evidence="2">
    <location>
        <begin position="43"/>
        <end position="63"/>
    </location>
</feature>
<proteinExistence type="predicted"/>
<evidence type="ECO:0000313" key="4">
    <source>
        <dbReference type="Proteomes" id="UP001589608"/>
    </source>
</evidence>
<name>A0ABV5MIG2_9ACTN</name>
<keyword evidence="2" id="KW-0812">Transmembrane</keyword>
<dbReference type="RefSeq" id="WP_223101263.1">
    <property type="nucleotide sequence ID" value="NZ_CP061913.1"/>
</dbReference>
<comment type="caution">
    <text evidence="3">The sequence shown here is derived from an EMBL/GenBank/DDBJ whole genome shotgun (WGS) entry which is preliminary data.</text>
</comment>
<evidence type="ECO:0000256" key="2">
    <source>
        <dbReference type="SAM" id="Phobius"/>
    </source>
</evidence>
<gene>
    <name evidence="3" type="ORF">ACFFTR_36670</name>
</gene>
<reference evidence="3 4" key="1">
    <citation type="submission" date="2024-09" db="EMBL/GenBank/DDBJ databases">
        <authorList>
            <person name="Sun Q."/>
            <person name="Mori K."/>
        </authorList>
    </citation>
    <scope>NUCLEOTIDE SEQUENCE [LARGE SCALE GENOMIC DNA]</scope>
    <source>
        <strain evidence="3 4">JCM 3307</strain>
    </source>
</reference>
<accession>A0ABV5MIG2</accession>
<dbReference type="Proteomes" id="UP001589608">
    <property type="component" value="Unassembled WGS sequence"/>
</dbReference>
<evidence type="ECO:0008006" key="5">
    <source>
        <dbReference type="Google" id="ProtNLM"/>
    </source>
</evidence>
<evidence type="ECO:0000256" key="1">
    <source>
        <dbReference type="SAM" id="MobiDB-lite"/>
    </source>
</evidence>
<evidence type="ECO:0000313" key="3">
    <source>
        <dbReference type="EMBL" id="MFB9448652.1"/>
    </source>
</evidence>
<keyword evidence="4" id="KW-1185">Reference proteome</keyword>
<protein>
    <recommendedName>
        <fullName evidence="5">Polysaccharide chain length determinant N-terminal domain-containing protein</fullName>
    </recommendedName>
</protein>
<organism evidence="3 4">
    <name type="scientific">Dactylosporangium vinaceum</name>
    <dbReference type="NCBI Taxonomy" id="53362"/>
    <lineage>
        <taxon>Bacteria</taxon>
        <taxon>Bacillati</taxon>
        <taxon>Actinomycetota</taxon>
        <taxon>Actinomycetes</taxon>
        <taxon>Micromonosporales</taxon>
        <taxon>Micromonosporaceae</taxon>
        <taxon>Dactylosporangium</taxon>
    </lineage>
</organism>
<keyword evidence="2" id="KW-1133">Transmembrane helix</keyword>